<evidence type="ECO:0000256" key="2">
    <source>
        <dbReference type="ARBA" id="ARBA00022694"/>
    </source>
</evidence>
<dbReference type="Proteomes" id="UP000660262">
    <property type="component" value="Unassembled WGS sequence"/>
</dbReference>
<comment type="cofactor">
    <cofactor evidence="5">
        <name>Zn(2+)</name>
        <dbReference type="ChEBI" id="CHEBI:29105"/>
    </cofactor>
    <text evidence="5">Binds 1 zinc ion per subunit.</text>
</comment>
<keyword evidence="3 5" id="KW-0479">Metal-binding</keyword>
<dbReference type="PANTHER" id="PTHR46064:SF1">
    <property type="entry name" value="QUEUINE TRNA-RIBOSYLTRANSFERASE ACCESSORY SUBUNIT 2"/>
    <property type="match status" value="1"/>
</dbReference>
<dbReference type="PANTHER" id="PTHR46064">
    <property type="entry name" value="QUEUINE TRNA-RIBOSYLTRANSFERASE ACCESSORY SUBUNIT 2"/>
    <property type="match status" value="1"/>
</dbReference>
<dbReference type="AlphaFoldDB" id="A0A830HKT3"/>
<keyword evidence="4 5" id="KW-0862">Zinc</keyword>
<evidence type="ECO:0000313" key="8">
    <source>
        <dbReference type="Proteomes" id="UP000660262"/>
    </source>
</evidence>
<proteinExistence type="inferred from homology"/>
<comment type="subcellular location">
    <subcellularLocation>
        <location evidence="5">Cytoplasm</location>
    </subcellularLocation>
</comment>
<comment type="subunit">
    <text evidence="5">Heterodimer of a catalytic subunit and an accessory subunit.</text>
</comment>
<dbReference type="Pfam" id="PF01702">
    <property type="entry name" value="TGT"/>
    <property type="match status" value="1"/>
</dbReference>
<dbReference type="HAMAP" id="MF_03043">
    <property type="entry name" value="QTRT2"/>
    <property type="match status" value="1"/>
</dbReference>
<dbReference type="EMBL" id="BNJQ01000016">
    <property type="protein sequence ID" value="GHP07265.1"/>
    <property type="molecule type" value="Genomic_DNA"/>
</dbReference>
<keyword evidence="2 5" id="KW-0819">tRNA processing</keyword>
<dbReference type="GO" id="GO:0005737">
    <property type="term" value="C:cytoplasm"/>
    <property type="evidence" value="ECO:0007669"/>
    <property type="project" value="UniProtKB-SubCell"/>
</dbReference>
<comment type="similarity">
    <text evidence="5">Belongs to the queuine tRNA-ribosyltransferase family. QTRT2 subfamily.</text>
</comment>
<accession>A0A830HKT3</accession>
<keyword evidence="8" id="KW-1185">Reference proteome</keyword>
<reference evidence="7" key="1">
    <citation type="submission" date="2020-10" db="EMBL/GenBank/DDBJ databases">
        <title>Unveiling of a novel bifunctional photoreceptor, Dualchrome1, isolated from a cosmopolitan green alga.</title>
        <authorList>
            <person name="Suzuki S."/>
            <person name="Kawachi M."/>
        </authorList>
    </citation>
    <scope>NUCLEOTIDE SEQUENCE</scope>
    <source>
        <strain evidence="7">NIES 2893</strain>
    </source>
</reference>
<dbReference type="SUPFAM" id="SSF51713">
    <property type="entry name" value="tRNA-guanine transglycosylase"/>
    <property type="match status" value="1"/>
</dbReference>
<feature type="binding site" evidence="5">
    <location>
        <position position="370"/>
    </location>
    <ligand>
        <name>Zn(2+)</name>
        <dbReference type="ChEBI" id="CHEBI:29105"/>
    </ligand>
</feature>
<dbReference type="InterPro" id="IPR002616">
    <property type="entry name" value="tRNA_ribo_trans-like"/>
</dbReference>
<dbReference type="OrthoDB" id="27601at2759"/>
<dbReference type="InterPro" id="IPR036511">
    <property type="entry name" value="TGT-like_sf"/>
</dbReference>
<feature type="binding site" evidence="5">
    <location>
        <position position="375"/>
    </location>
    <ligand>
        <name>Zn(2+)</name>
        <dbReference type="ChEBI" id="CHEBI:29105"/>
    </ligand>
</feature>
<protein>
    <recommendedName>
        <fullName evidence="5">Queuine tRNA-ribosyltransferase accessory subunit 2</fullName>
    </recommendedName>
    <alternativeName>
        <fullName evidence="5">Queuine tRNA-ribosyltransferase domain-containing protein 1</fullName>
    </alternativeName>
</protein>
<dbReference type="GO" id="GO:0006400">
    <property type="term" value="P:tRNA modification"/>
    <property type="evidence" value="ECO:0007669"/>
    <property type="project" value="InterPro"/>
</dbReference>
<dbReference type="NCBIfam" id="TIGR00449">
    <property type="entry name" value="tgt_general"/>
    <property type="match status" value="1"/>
</dbReference>
<dbReference type="Gene3D" id="3.20.20.105">
    <property type="entry name" value="Queuine tRNA-ribosyltransferase-like"/>
    <property type="match status" value="1"/>
</dbReference>
<feature type="binding site" evidence="5">
    <location>
        <position position="402"/>
    </location>
    <ligand>
        <name>Zn(2+)</name>
        <dbReference type="ChEBI" id="CHEBI:29105"/>
    </ligand>
</feature>
<evidence type="ECO:0000256" key="5">
    <source>
        <dbReference type="HAMAP-Rule" id="MF_03043"/>
    </source>
</evidence>
<evidence type="ECO:0000313" key="7">
    <source>
        <dbReference type="EMBL" id="GHP07265.1"/>
    </source>
</evidence>
<evidence type="ECO:0000256" key="1">
    <source>
        <dbReference type="ARBA" id="ARBA00022490"/>
    </source>
</evidence>
<evidence type="ECO:0000256" key="3">
    <source>
        <dbReference type="ARBA" id="ARBA00022723"/>
    </source>
</evidence>
<keyword evidence="1 5" id="KW-0963">Cytoplasm</keyword>
<gene>
    <name evidence="7" type="ORF">PPROV_000600600</name>
</gene>
<sequence length="438" mass="46788">MCARRVVSFALDHAKYAQNNDDGGNASSLAPRTGTITVLSDQSDGKSASTAGTQKLLTPTSLVCTRRASAHLLENDRAQKAYRTNAAVCVPITHFPGEKYVAGIQSGGIREFANLRAAPVVVATCDDPIRSEYSYSQTTNKSKGFYRLTPFGWLSLQPNQVRTIANAIKPDVLALPIDDVPPAAGKRRRETAVSRTHAWLTETLDDGELQGDVALLAGLTGGTDEVVRARAAKLTMEAVRASSACSRVVGVTVGGLAHGYPADTTKAMLAASLEAVPESMVRYAPGLGAPDDVLRAVASGVDLFDGAYPLTCASDGYALTFPLTAQAARDATHEVDASASAGVDVGSDASKMNLRAVAYRTDARPLVVGCTCEACSRPYTRAYIHHLLNVHELLGEMLLEVHNAHHYSLFFEEMRRTVDDNSFDDFANAHFAYRSAHA</sequence>
<organism evidence="7 8">
    <name type="scientific">Pycnococcus provasolii</name>
    <dbReference type="NCBI Taxonomy" id="41880"/>
    <lineage>
        <taxon>Eukaryota</taxon>
        <taxon>Viridiplantae</taxon>
        <taxon>Chlorophyta</taxon>
        <taxon>Pseudoscourfieldiophyceae</taxon>
        <taxon>Pseudoscourfieldiales</taxon>
        <taxon>Pycnococcaceae</taxon>
        <taxon>Pycnococcus</taxon>
    </lineage>
</organism>
<feature type="domain" description="tRNA-guanine(15) transglycosylase-like" evidence="6">
    <location>
        <begin position="55"/>
        <end position="432"/>
    </location>
</feature>
<feature type="binding site" evidence="5">
    <location>
        <position position="372"/>
    </location>
    <ligand>
        <name>Zn(2+)</name>
        <dbReference type="ChEBI" id="CHEBI:29105"/>
    </ligand>
</feature>
<dbReference type="InterPro" id="IPR028592">
    <property type="entry name" value="QTRTD1"/>
</dbReference>
<comment type="function">
    <text evidence="5">Non-catalytic subunit of the queuine tRNA-ribosyltransferase (TGT) that catalyzes the base-exchange of a guanine (G) residue with queuine (Q) at position 34 (anticodon wobble position) in tRNAs with GU(N) anticodons (tRNA-Asp, -Asn, -His and -Tyr), resulting in the hypermodified nucleoside queuosine (7-(((4,5-cis-dihydroxy-2-cyclopenten-1-yl)amino)methyl)-7-deazaguanosine).</text>
</comment>
<dbReference type="GO" id="GO:0046872">
    <property type="term" value="F:metal ion binding"/>
    <property type="evidence" value="ECO:0007669"/>
    <property type="project" value="UniProtKB-KW"/>
</dbReference>
<comment type="caution">
    <text evidence="7">The sequence shown here is derived from an EMBL/GenBank/DDBJ whole genome shotgun (WGS) entry which is preliminary data.</text>
</comment>
<dbReference type="InterPro" id="IPR050852">
    <property type="entry name" value="Queuine_tRNA-ribosyltrfase"/>
</dbReference>
<dbReference type="GO" id="GO:0008479">
    <property type="term" value="F:tRNA-guanosine(34) queuine transglycosylase activity"/>
    <property type="evidence" value="ECO:0007669"/>
    <property type="project" value="UniProtKB-UniRule"/>
</dbReference>
<evidence type="ECO:0000256" key="4">
    <source>
        <dbReference type="ARBA" id="ARBA00022833"/>
    </source>
</evidence>
<name>A0A830HKT3_9CHLO</name>
<evidence type="ECO:0000259" key="6">
    <source>
        <dbReference type="Pfam" id="PF01702"/>
    </source>
</evidence>